<evidence type="ECO:0000313" key="2">
    <source>
        <dbReference type="EMBL" id="MBD2734562.1"/>
    </source>
</evidence>
<dbReference type="Proteomes" id="UP000637383">
    <property type="component" value="Unassembled WGS sequence"/>
</dbReference>
<evidence type="ECO:0000256" key="1">
    <source>
        <dbReference type="SAM" id="MobiDB-lite"/>
    </source>
</evidence>
<name>A0ABR8K8T6_9NOSO</name>
<protein>
    <submittedName>
        <fullName evidence="2">Uncharacterized protein</fullName>
    </submittedName>
</protein>
<comment type="caution">
    <text evidence="2">The sequence shown here is derived from an EMBL/GenBank/DDBJ whole genome shotgun (WGS) entry which is preliminary data.</text>
</comment>
<dbReference type="RefSeq" id="WP_190955265.1">
    <property type="nucleotide sequence ID" value="NZ_JACJTU010000009.1"/>
</dbReference>
<reference evidence="2 3" key="1">
    <citation type="journal article" date="2020" name="ISME J.">
        <title>Comparative genomics reveals insights into cyanobacterial evolution and habitat adaptation.</title>
        <authorList>
            <person name="Chen M.Y."/>
            <person name="Teng W.K."/>
            <person name="Zhao L."/>
            <person name="Hu C.X."/>
            <person name="Zhou Y.K."/>
            <person name="Han B.P."/>
            <person name="Song L.R."/>
            <person name="Shu W.S."/>
        </authorList>
    </citation>
    <scope>NUCLEOTIDE SEQUENCE [LARGE SCALE GENOMIC DNA]</scope>
    <source>
        <strain evidence="2 3">FACHB-159</strain>
    </source>
</reference>
<evidence type="ECO:0000313" key="3">
    <source>
        <dbReference type="Proteomes" id="UP000637383"/>
    </source>
</evidence>
<sequence length="51" mass="6094">METQKESQTFPNDDENLWKHHRSTSVRNTTLAEDDWKVLPWKTQSVSILHK</sequence>
<feature type="compositionally biased region" description="Polar residues" evidence="1">
    <location>
        <begin position="1"/>
        <end position="11"/>
    </location>
</feature>
<gene>
    <name evidence="2" type="ORF">H6H03_11675</name>
</gene>
<dbReference type="EMBL" id="JACJTU010000009">
    <property type="protein sequence ID" value="MBD2734562.1"/>
    <property type="molecule type" value="Genomic_DNA"/>
</dbReference>
<keyword evidence="3" id="KW-1185">Reference proteome</keyword>
<feature type="region of interest" description="Disordered" evidence="1">
    <location>
        <begin position="1"/>
        <end position="20"/>
    </location>
</feature>
<organism evidence="2 3">
    <name type="scientific">Nostoc paludosum FACHB-159</name>
    <dbReference type="NCBI Taxonomy" id="2692908"/>
    <lineage>
        <taxon>Bacteria</taxon>
        <taxon>Bacillati</taxon>
        <taxon>Cyanobacteriota</taxon>
        <taxon>Cyanophyceae</taxon>
        <taxon>Nostocales</taxon>
        <taxon>Nostocaceae</taxon>
        <taxon>Nostoc</taxon>
    </lineage>
</organism>
<accession>A0ABR8K8T6</accession>
<proteinExistence type="predicted"/>